<dbReference type="Gene3D" id="3.40.50.300">
    <property type="entry name" value="P-loop containing nucleotide triphosphate hydrolases"/>
    <property type="match status" value="1"/>
</dbReference>
<dbReference type="InterPro" id="IPR059050">
    <property type="entry name" value="Rv3660c_N"/>
</dbReference>
<dbReference type="EMBL" id="CP006764">
    <property type="protein sequence ID" value="AIT60135.1"/>
    <property type="molecule type" value="Genomic_DNA"/>
</dbReference>
<dbReference type="OrthoDB" id="3252838at2"/>
<evidence type="ECO:0000313" key="3">
    <source>
        <dbReference type="Proteomes" id="UP000029914"/>
    </source>
</evidence>
<dbReference type="eggNOG" id="COG0455">
    <property type="taxonomic scope" value="Bacteria"/>
</dbReference>
<dbReference type="PANTHER" id="PTHR43384:SF11">
    <property type="entry name" value="SEPTUM SITE DETERMINING PROTEIN"/>
    <property type="match status" value="1"/>
</dbReference>
<dbReference type="AlphaFoldDB" id="A0A097IDD8"/>
<accession>A0A097IDD8</accession>
<dbReference type="GO" id="GO:0016887">
    <property type="term" value="F:ATP hydrolysis activity"/>
    <property type="evidence" value="ECO:0007669"/>
    <property type="project" value="TreeGrafter"/>
</dbReference>
<dbReference type="PANTHER" id="PTHR43384">
    <property type="entry name" value="SEPTUM SITE-DETERMINING PROTEIN MIND HOMOLOG, CHLOROPLASTIC-RELATED"/>
    <property type="match status" value="1"/>
</dbReference>
<dbReference type="RefSeq" id="WP_018021509.1">
    <property type="nucleotide sequence ID" value="NZ_AQUX01000002.1"/>
</dbReference>
<organism evidence="2 3">
    <name type="scientific">Corynebacterium doosanense CAU 212 = DSM 45436</name>
    <dbReference type="NCBI Taxonomy" id="558173"/>
    <lineage>
        <taxon>Bacteria</taxon>
        <taxon>Bacillati</taxon>
        <taxon>Actinomycetota</taxon>
        <taxon>Actinomycetes</taxon>
        <taxon>Mycobacteriales</taxon>
        <taxon>Corynebacteriaceae</taxon>
        <taxon>Corynebacterium</taxon>
    </lineage>
</organism>
<keyword evidence="3" id="KW-1185">Reference proteome</keyword>
<sequence>MPTSVDRPDAFVLVAVADPVLHPEAVHVAAATTRPVIDLTDPQQTAELRRYLSRAAAILVDAEFAAGLGDTDTHEALFFLTSDRTPMDWETALRCHAAQAFILPAQSADLLSRMSELATTHRARGGGHSSASTTIAVAGAVGGAGASTFAAALARLSPEPVTLIDADPASGGLDLLLGIEDTPGARWPDLLLGENSGGLIDAGDLRAALPTTVDHVAVLSAARTTIADPFTVGPAHLATVLSSLAGGPGVVVVDLPAASDPPACDLVAVIVPTEVRATSAAVRYLHRLRASRTSHVVLTRRRAWSGMEPADVRRVLGSDPVADVATVAALPRQAEISGLPRRLPATLRRAAAAVLAEAGVAS</sequence>
<dbReference type="STRING" id="558173.CDOO_01690"/>
<dbReference type="NCBIfam" id="TIGR03815">
    <property type="entry name" value="CpaE_hom_Actino"/>
    <property type="match status" value="1"/>
</dbReference>
<dbReference type="HOGENOM" id="CLU_042654_1_0_11"/>
<dbReference type="SUPFAM" id="SSF52540">
    <property type="entry name" value="P-loop containing nucleoside triphosphate hydrolases"/>
    <property type="match status" value="1"/>
</dbReference>
<dbReference type="Proteomes" id="UP000029914">
    <property type="component" value="Chromosome"/>
</dbReference>
<dbReference type="InterPro" id="IPR027417">
    <property type="entry name" value="P-loop_NTPase"/>
</dbReference>
<protein>
    <submittedName>
        <fullName evidence="2">Septum site determining protein</fullName>
    </submittedName>
</protein>
<dbReference type="KEGG" id="cdo:CDOO_01690"/>
<dbReference type="Pfam" id="PF26563">
    <property type="entry name" value="Rv3660c_N"/>
    <property type="match status" value="1"/>
</dbReference>
<dbReference type="GO" id="GO:0009898">
    <property type="term" value="C:cytoplasmic side of plasma membrane"/>
    <property type="evidence" value="ECO:0007669"/>
    <property type="project" value="TreeGrafter"/>
</dbReference>
<dbReference type="GO" id="GO:0005829">
    <property type="term" value="C:cytosol"/>
    <property type="evidence" value="ECO:0007669"/>
    <property type="project" value="TreeGrafter"/>
</dbReference>
<dbReference type="InterPro" id="IPR022521">
    <property type="entry name" value="Rv3660c"/>
</dbReference>
<dbReference type="GO" id="GO:0005524">
    <property type="term" value="F:ATP binding"/>
    <property type="evidence" value="ECO:0007669"/>
    <property type="project" value="TreeGrafter"/>
</dbReference>
<evidence type="ECO:0000259" key="1">
    <source>
        <dbReference type="Pfam" id="PF26563"/>
    </source>
</evidence>
<dbReference type="GO" id="GO:0051782">
    <property type="term" value="P:negative regulation of cell division"/>
    <property type="evidence" value="ECO:0007669"/>
    <property type="project" value="TreeGrafter"/>
</dbReference>
<feature type="domain" description="Rv3660c-like CheY-like N-terminal" evidence="1">
    <location>
        <begin position="16"/>
        <end position="123"/>
    </location>
</feature>
<name>A0A097IDD8_9CORY</name>
<gene>
    <name evidence="2" type="ORF">CDOO_01690</name>
</gene>
<proteinExistence type="predicted"/>
<evidence type="ECO:0000313" key="2">
    <source>
        <dbReference type="EMBL" id="AIT60135.1"/>
    </source>
</evidence>
<reference evidence="2 3" key="1">
    <citation type="submission" date="2013-09" db="EMBL/GenBank/DDBJ databases">
        <title>Complete genome sequence of Corynebacterium doosanense CAU 212(T) (=DSM 45436(T)), isolated from activated sludge.</title>
        <authorList>
            <person name="Schaffert L."/>
            <person name="Albersmeier A."/>
            <person name="Kalinowski J."/>
            <person name="Ruckert C."/>
        </authorList>
    </citation>
    <scope>NUCLEOTIDE SEQUENCE [LARGE SCALE GENOMIC DNA]</scope>
    <source>
        <strain evidence="2 3">CAU 212</strain>
    </source>
</reference>
<dbReference type="InterPro" id="IPR050625">
    <property type="entry name" value="ParA/MinD_ATPase"/>
</dbReference>